<feature type="domain" description="R13L1/DRL21-like LRR repeat region" evidence="10">
    <location>
        <begin position="682"/>
        <end position="807"/>
    </location>
</feature>
<evidence type="ECO:0000256" key="5">
    <source>
        <dbReference type="ARBA" id="ARBA00022821"/>
    </source>
</evidence>
<evidence type="ECO:0000256" key="7">
    <source>
        <dbReference type="SAM" id="MobiDB-lite"/>
    </source>
</evidence>
<dbReference type="STRING" id="429701.A0A2G9GR51"/>
<dbReference type="Proteomes" id="UP000231279">
    <property type="component" value="Unassembled WGS sequence"/>
</dbReference>
<dbReference type="Pfam" id="PF23559">
    <property type="entry name" value="WHD_DRP"/>
    <property type="match status" value="1"/>
</dbReference>
<dbReference type="PRINTS" id="PR00364">
    <property type="entry name" value="DISEASERSIST"/>
</dbReference>
<evidence type="ECO:0000259" key="10">
    <source>
        <dbReference type="Pfam" id="PF25019"/>
    </source>
</evidence>
<feature type="domain" description="Disease resistance protein winged helix" evidence="9">
    <location>
        <begin position="415"/>
        <end position="482"/>
    </location>
</feature>
<feature type="domain" description="NB-ARC" evidence="8">
    <location>
        <begin position="155"/>
        <end position="332"/>
    </location>
</feature>
<dbReference type="Gene3D" id="3.40.50.300">
    <property type="entry name" value="P-loop containing nucleotide triphosphate hydrolases"/>
    <property type="match status" value="1"/>
</dbReference>
<dbReference type="Gene3D" id="1.10.8.430">
    <property type="entry name" value="Helical domain of apoptotic protease-activating factors"/>
    <property type="match status" value="1"/>
</dbReference>
<evidence type="ECO:0000256" key="1">
    <source>
        <dbReference type="ARBA" id="ARBA00008894"/>
    </source>
</evidence>
<dbReference type="InterPro" id="IPR042197">
    <property type="entry name" value="Apaf_helical"/>
</dbReference>
<dbReference type="InterPro" id="IPR056789">
    <property type="entry name" value="LRR_R13L1-DRL21"/>
</dbReference>
<organism evidence="11 12">
    <name type="scientific">Handroanthus impetiginosus</name>
    <dbReference type="NCBI Taxonomy" id="429701"/>
    <lineage>
        <taxon>Eukaryota</taxon>
        <taxon>Viridiplantae</taxon>
        <taxon>Streptophyta</taxon>
        <taxon>Embryophyta</taxon>
        <taxon>Tracheophyta</taxon>
        <taxon>Spermatophyta</taxon>
        <taxon>Magnoliopsida</taxon>
        <taxon>eudicotyledons</taxon>
        <taxon>Gunneridae</taxon>
        <taxon>Pentapetalae</taxon>
        <taxon>asterids</taxon>
        <taxon>lamiids</taxon>
        <taxon>Lamiales</taxon>
        <taxon>Bignoniaceae</taxon>
        <taxon>Crescentiina</taxon>
        <taxon>Tabebuia alliance</taxon>
        <taxon>Handroanthus</taxon>
    </lineage>
</organism>
<dbReference type="SUPFAM" id="SSF52047">
    <property type="entry name" value="RNI-like"/>
    <property type="match status" value="1"/>
</dbReference>
<dbReference type="Pfam" id="PF00931">
    <property type="entry name" value="NB-ARC"/>
    <property type="match status" value="1"/>
</dbReference>
<dbReference type="Gene3D" id="1.10.10.10">
    <property type="entry name" value="Winged helix-like DNA-binding domain superfamily/Winged helix DNA-binding domain"/>
    <property type="match status" value="1"/>
</dbReference>
<evidence type="ECO:0000256" key="3">
    <source>
        <dbReference type="ARBA" id="ARBA00022737"/>
    </source>
</evidence>
<dbReference type="PANTHER" id="PTHR36766">
    <property type="entry name" value="PLANT BROAD-SPECTRUM MILDEW RESISTANCE PROTEIN RPW8"/>
    <property type="match status" value="1"/>
</dbReference>
<keyword evidence="2" id="KW-0433">Leucine-rich repeat</keyword>
<gene>
    <name evidence="11" type="ORF">CDL12_19702</name>
</gene>
<evidence type="ECO:0000256" key="4">
    <source>
        <dbReference type="ARBA" id="ARBA00022741"/>
    </source>
</evidence>
<accession>A0A2G9GR51</accession>
<feature type="region of interest" description="Disordered" evidence="7">
    <location>
        <begin position="498"/>
        <end position="519"/>
    </location>
</feature>
<dbReference type="GO" id="GO:0006952">
    <property type="term" value="P:defense response"/>
    <property type="evidence" value="ECO:0007669"/>
    <property type="project" value="UniProtKB-KW"/>
</dbReference>
<evidence type="ECO:0000259" key="8">
    <source>
        <dbReference type="Pfam" id="PF00931"/>
    </source>
</evidence>
<evidence type="ECO:0000256" key="6">
    <source>
        <dbReference type="ARBA" id="ARBA00022840"/>
    </source>
</evidence>
<dbReference type="SUPFAM" id="SSF52540">
    <property type="entry name" value="P-loop containing nucleoside triphosphate hydrolases"/>
    <property type="match status" value="1"/>
</dbReference>
<name>A0A2G9GR51_9LAMI</name>
<keyword evidence="3" id="KW-0677">Repeat</keyword>
<dbReference type="SUPFAM" id="SSF52058">
    <property type="entry name" value="L domain-like"/>
    <property type="match status" value="2"/>
</dbReference>
<evidence type="ECO:0000256" key="2">
    <source>
        <dbReference type="ARBA" id="ARBA00022614"/>
    </source>
</evidence>
<feature type="compositionally biased region" description="Basic and acidic residues" evidence="7">
    <location>
        <begin position="498"/>
        <end position="512"/>
    </location>
</feature>
<reference evidence="12" key="1">
    <citation type="journal article" date="2018" name="Gigascience">
        <title>Genome assembly of the Pink Ipe (Handroanthus impetiginosus, Bignoniaceae), a highly valued, ecologically keystone Neotropical timber forest tree.</title>
        <authorList>
            <person name="Silva-Junior O.B."/>
            <person name="Grattapaglia D."/>
            <person name="Novaes E."/>
            <person name="Collevatti R.G."/>
        </authorList>
    </citation>
    <scope>NUCLEOTIDE SEQUENCE [LARGE SCALE GENOMIC DNA]</scope>
    <source>
        <strain evidence="12">cv. UFG-1</strain>
    </source>
</reference>
<proteinExistence type="inferred from homology"/>
<keyword evidence="6" id="KW-0067">ATP-binding</keyword>
<keyword evidence="5" id="KW-0611">Plant defense</keyword>
<dbReference type="InterPro" id="IPR036388">
    <property type="entry name" value="WH-like_DNA-bd_sf"/>
</dbReference>
<comment type="similarity">
    <text evidence="1">Belongs to the disease resistance NB-LRR family.</text>
</comment>
<comment type="caution">
    <text evidence="11">The sequence shown here is derived from an EMBL/GenBank/DDBJ whole genome shotgun (WGS) entry which is preliminary data.</text>
</comment>
<protein>
    <submittedName>
        <fullName evidence="11">Apoptotic ATPase</fullName>
    </submittedName>
</protein>
<keyword evidence="4" id="KW-0547">Nucleotide-binding</keyword>
<dbReference type="InterPro" id="IPR002182">
    <property type="entry name" value="NB-ARC"/>
</dbReference>
<dbReference type="InterPro" id="IPR032675">
    <property type="entry name" value="LRR_dom_sf"/>
</dbReference>
<dbReference type="InterPro" id="IPR027417">
    <property type="entry name" value="P-loop_NTPase"/>
</dbReference>
<evidence type="ECO:0000259" key="9">
    <source>
        <dbReference type="Pfam" id="PF23559"/>
    </source>
</evidence>
<dbReference type="EMBL" id="NKXS01004002">
    <property type="protein sequence ID" value="PIN07728.1"/>
    <property type="molecule type" value="Genomic_DNA"/>
</dbReference>
<dbReference type="OrthoDB" id="773208at2759"/>
<evidence type="ECO:0000313" key="12">
    <source>
        <dbReference type="Proteomes" id="UP000231279"/>
    </source>
</evidence>
<evidence type="ECO:0000313" key="11">
    <source>
        <dbReference type="EMBL" id="PIN07728.1"/>
    </source>
</evidence>
<dbReference type="Gene3D" id="3.80.10.10">
    <property type="entry name" value="Ribonuclease Inhibitor"/>
    <property type="match status" value="4"/>
</dbReference>
<sequence length="1343" mass="152306">MDAFVEVLHENLRSLDPAYLEALPNSAKLSSILKSLEQTISKILPALPVAMRQTETDTEAEKLMQEVPKLAYKLETSLNELQSEAQLARDRPRIRSFSGKLIRCFDPSYFTCVRLQKRLANLKVEFCRIELIALPFSASAEQPDYDPAAIYGREKDLLNLGERLLSDEQHIAVLRIVGSPGIGKTALARLACRNDKLSSLFDVSVWLQVSENFDVRRASQDLLNALRHEKPYDIRDLPSLQQQLRKHLSAKRVLLVLDDVREIYPEAWETFIDPLLHSAAQGSRVLMTMTTHPNTAPSEVTSLPYEGERYELKPLTDEDCWSLLASVAFPNREPHEYSHLESVGKKMAEKCEGHPLTAKVLGSILRGKMNESEWETVLKYGPWESGDIWSRREPLFMSYDGLTARLKLCFAYCSIFPKDYKLIKEMLLQFWMAEDFVQVPQEHRGTTTLETIAERYFDALKTNNLCDYNEDEGISMHGSVSALAHLVSGKACYHLKNDNQENSSPHDGENRHSSTAPDSPETIRYMSCIYDVSLKFERLSRYTNLRTLLIICNCGVYSNQVLPNDLFNNFPELRVLSLSGFPLENLPDSIDHLIQLRFLDLSHTPIEKLPQAFTTLSNLLTLKLNNCIYLAELPSMKSLTKLRHLDISGSKNIKVMPPGIGGLTDLRMLSNFIIGGVNGSPIQELKDLVHLSGKLSISGLQNVVDPDDAKEANLSNKTSLRELILEWNTKFTELRDKDVETEVLNYLKGCSNLEILRIIGFGGTGLPEWISLCDKLVHVTLSNCRNSKNLPLLGQLAKLKELNIEGMEEVIGIGTEFCGDVSLGVPFPSLETLEFKDMPKWEVWSFGQVKFHRLPCLQLLKIERCPKLKEFKVLMKVLKILTINDCQELTAFSIENFPSLCELDIQHCSNLKEMPQSFPSLTKLRIWGCQELTSLSKVQPNGDKCEEFPRLLTLDIQNCRSLKELPSKFPLLEKLRIRNCKELFKLSVFPHLHDLILEECDELMLENEVEVSSLVSMAVSQLPKLVQPPAQLLQCLSRLRNLEISKCMNLVALTENGSQAVSSLERLLVDGCPKLKQLPDLFSCFSSLKELIIVGYETPEFFPEMTLPAAFKRLVIQRCKLLKSLPPKLFDSQDIGLEFLEVYGCPSLESISQGKLPQTLRLLSIWDCRNLKSLPRGLNQENTSLTSLRIWDCQSLQDFPHEGLPRNIRSLSVMNCSNLRPLSEWGLEELECLRNFSFGGCPEMDHFGHVTFPDSVSFVLLKGLPRIVSLAGLFENLNSLDILTIRDCVRLEILAEMELPDSVSCLYISNCPGLRDRCRREEGQEWPKIAHIPLVEFDFQSMP</sequence>
<dbReference type="InterPro" id="IPR058922">
    <property type="entry name" value="WHD_DRP"/>
</dbReference>
<dbReference type="GO" id="GO:0043531">
    <property type="term" value="F:ADP binding"/>
    <property type="evidence" value="ECO:0007669"/>
    <property type="project" value="InterPro"/>
</dbReference>
<dbReference type="PANTHER" id="PTHR36766:SF40">
    <property type="entry name" value="DISEASE RESISTANCE PROTEIN RGA3"/>
    <property type="match status" value="1"/>
</dbReference>
<keyword evidence="12" id="KW-1185">Reference proteome</keyword>
<dbReference type="Pfam" id="PF25019">
    <property type="entry name" value="LRR_R13L1-DRL21"/>
    <property type="match status" value="1"/>
</dbReference>